<dbReference type="InterPro" id="IPR032809">
    <property type="entry name" value="Put_HupE_UreJ"/>
</dbReference>
<feature type="transmembrane region" description="Helical" evidence="1">
    <location>
        <begin position="300"/>
        <end position="320"/>
    </location>
</feature>
<sequence>MSASNTRYRAYEQVSIDMARLLVAVAMTMILLVANAARAHELNPAIANIELRGDGTANLSLSVNLEALIAGIGPEHDNTETAPQAAVYETLRQLPPEVLLRDFEEFEPRYLAGLSVAADGVPLVLERSSAYIPPVGDTNLVRRTTFEYAAQLPQEAAVLEWRYDAEFGPLVLRVARSGEASPFYANLLAPGAAEVVELSANGKPAPTGETLQRYIKLGFDHILPKGLDHVLFIIGLFLLSARLKPLLVQVTTFTLAHSVTLALGLLGWVTIPGSIVEPLIALSIVFVAVENIFTQNLHRWRTAIVFGFGLLHGLGFAGVLRELSVESGQFAASLIGFNIGVELGQVAVVLLCYLAVGYWFGARSWYHARIVVPASVLIALIAGYWFFERVGVIA</sequence>
<protein>
    <submittedName>
        <fullName evidence="2">HupE / UreJ protein</fullName>
    </submittedName>
</protein>
<feature type="transmembrane region" description="Helical" evidence="1">
    <location>
        <begin position="275"/>
        <end position="293"/>
    </location>
</feature>
<evidence type="ECO:0000256" key="1">
    <source>
        <dbReference type="SAM" id="Phobius"/>
    </source>
</evidence>
<gene>
    <name evidence="2" type="ORF">ROA7745_01184</name>
</gene>
<proteinExistence type="predicted"/>
<feature type="transmembrane region" description="Helical" evidence="1">
    <location>
        <begin position="368"/>
        <end position="387"/>
    </location>
</feature>
<evidence type="ECO:0000313" key="2">
    <source>
        <dbReference type="EMBL" id="SMC11372.1"/>
    </source>
</evidence>
<dbReference type="Pfam" id="PF13795">
    <property type="entry name" value="HupE_UreJ_2"/>
    <property type="match status" value="1"/>
</dbReference>
<reference evidence="2 3" key="1">
    <citation type="submission" date="2017-03" db="EMBL/GenBank/DDBJ databases">
        <authorList>
            <person name="Afonso C.L."/>
            <person name="Miller P.J."/>
            <person name="Scott M.A."/>
            <person name="Spackman E."/>
            <person name="Goraichik I."/>
            <person name="Dimitrov K.M."/>
            <person name="Suarez D.L."/>
            <person name="Swayne D.E."/>
        </authorList>
    </citation>
    <scope>NUCLEOTIDE SEQUENCE [LARGE SCALE GENOMIC DNA]</scope>
    <source>
        <strain evidence="2 3">CECT 7745</strain>
    </source>
</reference>
<evidence type="ECO:0000313" key="3">
    <source>
        <dbReference type="Proteomes" id="UP000193224"/>
    </source>
</evidence>
<feature type="transmembrane region" description="Helical" evidence="1">
    <location>
        <begin position="332"/>
        <end position="356"/>
    </location>
</feature>
<accession>A0A1X7BP27</accession>
<dbReference type="EMBL" id="FWXB01000003">
    <property type="protein sequence ID" value="SMC11372.1"/>
    <property type="molecule type" value="Genomic_DNA"/>
</dbReference>
<keyword evidence="3" id="KW-1185">Reference proteome</keyword>
<organism evidence="2 3">
    <name type="scientific">Roseovarius aestuarii</name>
    <dbReference type="NCBI Taxonomy" id="475083"/>
    <lineage>
        <taxon>Bacteria</taxon>
        <taxon>Pseudomonadati</taxon>
        <taxon>Pseudomonadota</taxon>
        <taxon>Alphaproteobacteria</taxon>
        <taxon>Rhodobacterales</taxon>
        <taxon>Roseobacteraceae</taxon>
        <taxon>Roseovarius</taxon>
    </lineage>
</organism>
<keyword evidence="1" id="KW-0472">Membrane</keyword>
<dbReference type="AlphaFoldDB" id="A0A1X7BP27"/>
<dbReference type="Proteomes" id="UP000193224">
    <property type="component" value="Unassembled WGS sequence"/>
</dbReference>
<keyword evidence="1" id="KW-0812">Transmembrane</keyword>
<dbReference type="RefSeq" id="WP_176237637.1">
    <property type="nucleotide sequence ID" value="NZ_FWXB01000003.1"/>
</dbReference>
<name>A0A1X7BP27_9RHOB</name>
<keyword evidence="1" id="KW-1133">Transmembrane helix</keyword>